<evidence type="ECO:0000313" key="1">
    <source>
        <dbReference type="EMBL" id="GAH75141.1"/>
    </source>
</evidence>
<dbReference type="EMBL" id="BARU01027553">
    <property type="protein sequence ID" value="GAH75141.1"/>
    <property type="molecule type" value="Genomic_DNA"/>
</dbReference>
<proteinExistence type="predicted"/>
<comment type="caution">
    <text evidence="1">The sequence shown here is derived from an EMBL/GenBank/DDBJ whole genome shotgun (WGS) entry which is preliminary data.</text>
</comment>
<dbReference type="AlphaFoldDB" id="X1HYA8"/>
<gene>
    <name evidence="1" type="ORF">S03H2_44104</name>
</gene>
<protein>
    <submittedName>
        <fullName evidence="1">Uncharacterized protein</fullName>
    </submittedName>
</protein>
<organism evidence="1">
    <name type="scientific">marine sediment metagenome</name>
    <dbReference type="NCBI Taxonomy" id="412755"/>
    <lineage>
        <taxon>unclassified sequences</taxon>
        <taxon>metagenomes</taxon>
        <taxon>ecological metagenomes</taxon>
    </lineage>
</organism>
<reference evidence="1" key="1">
    <citation type="journal article" date="2014" name="Front. Microbiol.">
        <title>High frequency of phylogenetically diverse reductive dehalogenase-homologous genes in deep subseafloor sedimentary metagenomes.</title>
        <authorList>
            <person name="Kawai M."/>
            <person name="Futagami T."/>
            <person name="Toyoda A."/>
            <person name="Takaki Y."/>
            <person name="Nishi S."/>
            <person name="Hori S."/>
            <person name="Arai W."/>
            <person name="Tsubouchi T."/>
            <person name="Morono Y."/>
            <person name="Uchiyama I."/>
            <person name="Ito T."/>
            <person name="Fujiyama A."/>
            <person name="Inagaki F."/>
            <person name="Takami H."/>
        </authorList>
    </citation>
    <scope>NUCLEOTIDE SEQUENCE</scope>
    <source>
        <strain evidence="1">Expedition CK06-06</strain>
    </source>
</reference>
<name>X1HYA8_9ZZZZ</name>
<sequence>MNELILPFKIDVKFGKAKRKLELGKITIKTKYKTGLAAGLCWLSFKIFFMGIKKLIE</sequence>
<accession>X1HYA8</accession>